<evidence type="ECO:0000256" key="1">
    <source>
        <dbReference type="ARBA" id="ARBA00004239"/>
    </source>
</evidence>
<keyword evidence="3" id="KW-0964">Secreted</keyword>
<dbReference type="Pfam" id="PF00089">
    <property type="entry name" value="Trypsin"/>
    <property type="match status" value="1"/>
</dbReference>
<dbReference type="CDD" id="cd00190">
    <property type="entry name" value="Tryp_SPc"/>
    <property type="match status" value="1"/>
</dbReference>
<evidence type="ECO:0000313" key="13">
    <source>
        <dbReference type="RefSeq" id="XP_011308164.1"/>
    </source>
</evidence>
<feature type="domain" description="Peptidase S1" evidence="11">
    <location>
        <begin position="21"/>
        <end position="265"/>
    </location>
</feature>
<dbReference type="GeneID" id="105269533"/>
<dbReference type="InterPro" id="IPR009003">
    <property type="entry name" value="Peptidase_S1_PA"/>
</dbReference>
<reference evidence="13" key="1">
    <citation type="submission" date="2025-08" db="UniProtKB">
        <authorList>
            <consortium name="RefSeq"/>
        </authorList>
    </citation>
    <scope>IDENTIFICATION</scope>
    <source>
        <strain evidence="13">USDA-PBARC FA_bdor</strain>
        <tissue evidence="13">Whole organism</tissue>
    </source>
</reference>
<sequence>MLFQWLIASFLVAQGLANPRITNGVTAVPHKYPYQVSVQWGLPPLIKYRHVCGGSIISPSWILTAGHCITEIPKIGRFQVSAGKHVINKDESGQQNRVVTVRISHPKYPGGIAQHDIGLLRLKTPLTYTEHIQPVALPPAGKQHKGETVLTGWGSISTKIIPKLPTQLQTVEIPIVDYDACLESFKSTSTKVELFDTQICTGPVGGNKSACSGDSGGPLVQFGGNGNPEQVGIVSWGTYPCGVAGTPTVYTRVSSYTDWIQSQVKV</sequence>
<keyword evidence="7" id="KW-1015">Disulfide bond</keyword>
<comment type="subcellular location">
    <subcellularLocation>
        <location evidence="1">Secreted</location>
        <location evidence="1">Extracellular space</location>
    </subcellularLocation>
</comment>
<dbReference type="GO" id="GO:0005576">
    <property type="term" value="C:extracellular region"/>
    <property type="evidence" value="ECO:0007669"/>
    <property type="project" value="UniProtKB-SubCell"/>
</dbReference>
<evidence type="ECO:0000256" key="3">
    <source>
        <dbReference type="ARBA" id="ARBA00022525"/>
    </source>
</evidence>
<organism evidence="12 13">
    <name type="scientific">Fopius arisanus</name>
    <dbReference type="NCBI Taxonomy" id="64838"/>
    <lineage>
        <taxon>Eukaryota</taxon>
        <taxon>Metazoa</taxon>
        <taxon>Ecdysozoa</taxon>
        <taxon>Arthropoda</taxon>
        <taxon>Hexapoda</taxon>
        <taxon>Insecta</taxon>
        <taxon>Pterygota</taxon>
        <taxon>Neoptera</taxon>
        <taxon>Endopterygota</taxon>
        <taxon>Hymenoptera</taxon>
        <taxon>Apocrita</taxon>
        <taxon>Ichneumonoidea</taxon>
        <taxon>Braconidae</taxon>
        <taxon>Opiinae</taxon>
        <taxon>Fopius</taxon>
    </lineage>
</organism>
<gene>
    <name evidence="13" type="primary">LOC105269533</name>
</gene>
<dbReference type="RefSeq" id="XP_011308164.1">
    <property type="nucleotide sequence ID" value="XM_011309862.1"/>
</dbReference>
<dbReference type="PROSITE" id="PS50240">
    <property type="entry name" value="TRYPSIN_DOM"/>
    <property type="match status" value="1"/>
</dbReference>
<dbReference type="InterPro" id="IPR043504">
    <property type="entry name" value="Peptidase_S1_PA_chymotrypsin"/>
</dbReference>
<evidence type="ECO:0000256" key="9">
    <source>
        <dbReference type="RuleBase" id="RU363034"/>
    </source>
</evidence>
<dbReference type="PROSITE" id="PS00134">
    <property type="entry name" value="TRYPSIN_HIS"/>
    <property type="match status" value="1"/>
</dbReference>
<evidence type="ECO:0000259" key="11">
    <source>
        <dbReference type="PROSITE" id="PS50240"/>
    </source>
</evidence>
<dbReference type="EC" id="3.4.21.1" evidence="8"/>
<dbReference type="GO" id="GO:0016485">
    <property type="term" value="P:protein processing"/>
    <property type="evidence" value="ECO:0007669"/>
    <property type="project" value="UniProtKB-ARBA"/>
</dbReference>
<dbReference type="InterPro" id="IPR018114">
    <property type="entry name" value="TRYPSIN_HIS"/>
</dbReference>
<dbReference type="PRINTS" id="PR00722">
    <property type="entry name" value="CHYMOTRYPSIN"/>
</dbReference>
<accession>A0A9R1TDC3</accession>
<dbReference type="InterPro" id="IPR033116">
    <property type="entry name" value="TRYPSIN_SER"/>
</dbReference>
<evidence type="ECO:0000256" key="6">
    <source>
        <dbReference type="ARBA" id="ARBA00022825"/>
    </source>
</evidence>
<evidence type="ECO:0000256" key="2">
    <source>
        <dbReference type="ARBA" id="ARBA00007664"/>
    </source>
</evidence>
<evidence type="ECO:0000256" key="7">
    <source>
        <dbReference type="ARBA" id="ARBA00023157"/>
    </source>
</evidence>
<evidence type="ECO:0000256" key="4">
    <source>
        <dbReference type="ARBA" id="ARBA00022670"/>
    </source>
</evidence>
<evidence type="ECO:0000256" key="5">
    <source>
        <dbReference type="ARBA" id="ARBA00022801"/>
    </source>
</evidence>
<dbReference type="GO" id="GO:0004252">
    <property type="term" value="F:serine-type endopeptidase activity"/>
    <property type="evidence" value="ECO:0007669"/>
    <property type="project" value="UniProtKB-EC"/>
</dbReference>
<dbReference type="Gene3D" id="2.40.10.10">
    <property type="entry name" value="Trypsin-like serine proteases"/>
    <property type="match status" value="1"/>
</dbReference>
<dbReference type="FunFam" id="2.40.10.10:FF:000047">
    <property type="entry name" value="Trypsin eta"/>
    <property type="match status" value="1"/>
</dbReference>
<keyword evidence="6 9" id="KW-0720">Serine protease</keyword>
<dbReference type="KEGG" id="fas:105269533"/>
<dbReference type="PANTHER" id="PTHR24276:SF95">
    <property type="entry name" value="PEPTIDASE S1 DOMAIN-CONTAINING PROTEIN"/>
    <property type="match status" value="1"/>
</dbReference>
<keyword evidence="4 9" id="KW-0645">Protease</keyword>
<evidence type="ECO:0000313" key="12">
    <source>
        <dbReference type="Proteomes" id="UP000694866"/>
    </source>
</evidence>
<dbReference type="InterPro" id="IPR050430">
    <property type="entry name" value="Peptidase_S1"/>
</dbReference>
<evidence type="ECO:0000256" key="8">
    <source>
        <dbReference type="ARBA" id="ARBA00044036"/>
    </source>
</evidence>
<feature type="signal peptide" evidence="10">
    <location>
        <begin position="1"/>
        <end position="17"/>
    </location>
</feature>
<keyword evidence="10" id="KW-0732">Signal</keyword>
<dbReference type="AlphaFoldDB" id="A0A9R1TDC3"/>
<name>A0A9R1TDC3_9HYME</name>
<protein>
    <recommendedName>
        <fullName evidence="8">chymotrypsin</fullName>
        <ecNumber evidence="8">3.4.21.1</ecNumber>
    </recommendedName>
</protein>
<dbReference type="InterPro" id="IPR001314">
    <property type="entry name" value="Peptidase_S1A"/>
</dbReference>
<dbReference type="PANTHER" id="PTHR24276">
    <property type="entry name" value="POLYSERASE-RELATED"/>
    <property type="match status" value="1"/>
</dbReference>
<dbReference type="SUPFAM" id="SSF50494">
    <property type="entry name" value="Trypsin-like serine proteases"/>
    <property type="match status" value="1"/>
</dbReference>
<proteinExistence type="inferred from homology"/>
<comment type="similarity">
    <text evidence="2">Belongs to the peptidase S1 family.</text>
</comment>
<keyword evidence="12" id="KW-1185">Reference proteome</keyword>
<dbReference type="Proteomes" id="UP000694866">
    <property type="component" value="Unplaced"/>
</dbReference>
<keyword evidence="5 9" id="KW-0378">Hydrolase</keyword>
<dbReference type="InterPro" id="IPR001254">
    <property type="entry name" value="Trypsin_dom"/>
</dbReference>
<feature type="chain" id="PRO_5040347594" description="chymotrypsin" evidence="10">
    <location>
        <begin position="18"/>
        <end position="266"/>
    </location>
</feature>
<dbReference type="SMART" id="SM00020">
    <property type="entry name" value="Tryp_SPc"/>
    <property type="match status" value="1"/>
</dbReference>
<evidence type="ECO:0000256" key="10">
    <source>
        <dbReference type="SAM" id="SignalP"/>
    </source>
</evidence>
<dbReference type="OrthoDB" id="10061449at2759"/>
<dbReference type="PROSITE" id="PS00135">
    <property type="entry name" value="TRYPSIN_SER"/>
    <property type="match status" value="1"/>
</dbReference>